<name>A0A545UIM0_9GAMM</name>
<evidence type="ECO:0000256" key="6">
    <source>
        <dbReference type="ARBA" id="ARBA00023136"/>
    </source>
</evidence>
<dbReference type="InterPro" id="IPR003593">
    <property type="entry name" value="AAA+_ATPase"/>
</dbReference>
<dbReference type="InterPro" id="IPR027417">
    <property type="entry name" value="P-loop_NTPase"/>
</dbReference>
<dbReference type="GO" id="GO:0005886">
    <property type="term" value="C:plasma membrane"/>
    <property type="evidence" value="ECO:0007669"/>
    <property type="project" value="UniProtKB-SubCell"/>
</dbReference>
<reference evidence="10 11" key="1">
    <citation type="submission" date="2019-07" db="EMBL/GenBank/DDBJ databases">
        <title>Draft genome for Aliikangiella sp. M105.</title>
        <authorList>
            <person name="Wang G."/>
        </authorList>
    </citation>
    <scope>NUCLEOTIDE SEQUENCE [LARGE SCALE GENOMIC DNA]</scope>
    <source>
        <strain evidence="10 11">M105</strain>
    </source>
</reference>
<dbReference type="InterPro" id="IPR011527">
    <property type="entry name" value="ABC1_TM_dom"/>
</dbReference>
<dbReference type="PANTHER" id="PTHR43394">
    <property type="entry name" value="ATP-DEPENDENT PERMEASE MDL1, MITOCHONDRIAL"/>
    <property type="match status" value="1"/>
</dbReference>
<organism evidence="10 11">
    <name type="scientific">Aliikangiella coralliicola</name>
    <dbReference type="NCBI Taxonomy" id="2592383"/>
    <lineage>
        <taxon>Bacteria</taxon>
        <taxon>Pseudomonadati</taxon>
        <taxon>Pseudomonadota</taxon>
        <taxon>Gammaproteobacteria</taxon>
        <taxon>Oceanospirillales</taxon>
        <taxon>Pleioneaceae</taxon>
        <taxon>Aliikangiella</taxon>
    </lineage>
</organism>
<feature type="transmembrane region" description="Helical" evidence="7">
    <location>
        <begin position="20"/>
        <end position="40"/>
    </location>
</feature>
<dbReference type="GO" id="GO:0005524">
    <property type="term" value="F:ATP binding"/>
    <property type="evidence" value="ECO:0007669"/>
    <property type="project" value="UniProtKB-KW"/>
</dbReference>
<evidence type="ECO:0000256" key="5">
    <source>
        <dbReference type="ARBA" id="ARBA00022989"/>
    </source>
</evidence>
<gene>
    <name evidence="10" type="ORF">FLL46_00040</name>
</gene>
<dbReference type="SUPFAM" id="SSF52540">
    <property type="entry name" value="P-loop containing nucleoside triphosphate hydrolases"/>
    <property type="match status" value="1"/>
</dbReference>
<evidence type="ECO:0000256" key="1">
    <source>
        <dbReference type="ARBA" id="ARBA00004651"/>
    </source>
</evidence>
<dbReference type="Proteomes" id="UP000315439">
    <property type="component" value="Unassembled WGS sequence"/>
</dbReference>
<dbReference type="InterPro" id="IPR039421">
    <property type="entry name" value="Type_1_exporter"/>
</dbReference>
<evidence type="ECO:0000256" key="7">
    <source>
        <dbReference type="SAM" id="Phobius"/>
    </source>
</evidence>
<keyword evidence="3" id="KW-0547">Nucleotide-binding</keyword>
<dbReference type="PROSITE" id="PS50929">
    <property type="entry name" value="ABC_TM1F"/>
    <property type="match status" value="1"/>
</dbReference>
<feature type="transmembrane region" description="Helical" evidence="7">
    <location>
        <begin position="276"/>
        <end position="300"/>
    </location>
</feature>
<feature type="domain" description="ABC transporter" evidence="8">
    <location>
        <begin position="334"/>
        <end position="569"/>
    </location>
</feature>
<evidence type="ECO:0000256" key="4">
    <source>
        <dbReference type="ARBA" id="ARBA00022840"/>
    </source>
</evidence>
<keyword evidence="2 7" id="KW-0812">Transmembrane</keyword>
<evidence type="ECO:0000313" key="10">
    <source>
        <dbReference type="EMBL" id="TQV89311.1"/>
    </source>
</evidence>
<dbReference type="Gene3D" id="3.40.50.300">
    <property type="entry name" value="P-loop containing nucleotide triphosphate hydrolases"/>
    <property type="match status" value="1"/>
</dbReference>
<feature type="domain" description="ABC transmembrane type-1" evidence="9">
    <location>
        <begin position="22"/>
        <end position="302"/>
    </location>
</feature>
<comment type="caution">
    <text evidence="10">The sequence shown here is derived from an EMBL/GenBank/DDBJ whole genome shotgun (WGS) entry which is preliminary data.</text>
</comment>
<dbReference type="Pfam" id="PF00005">
    <property type="entry name" value="ABC_tran"/>
    <property type="match status" value="1"/>
</dbReference>
<protein>
    <submittedName>
        <fullName evidence="10">ABC transporter ATP-binding protein</fullName>
    </submittedName>
</protein>
<evidence type="ECO:0000256" key="3">
    <source>
        <dbReference type="ARBA" id="ARBA00022741"/>
    </source>
</evidence>
<dbReference type="SUPFAM" id="SSF90123">
    <property type="entry name" value="ABC transporter transmembrane region"/>
    <property type="match status" value="1"/>
</dbReference>
<comment type="subcellular location">
    <subcellularLocation>
        <location evidence="1">Cell membrane</location>
        <topology evidence="1">Multi-pass membrane protein</topology>
    </subcellularLocation>
</comment>
<evidence type="ECO:0000256" key="2">
    <source>
        <dbReference type="ARBA" id="ARBA00022692"/>
    </source>
</evidence>
<dbReference type="CDD" id="cd18551">
    <property type="entry name" value="ABC_6TM_LmrA_like"/>
    <property type="match status" value="1"/>
</dbReference>
<dbReference type="PROSITE" id="PS00211">
    <property type="entry name" value="ABC_TRANSPORTER_1"/>
    <property type="match status" value="1"/>
</dbReference>
<dbReference type="RefSeq" id="WP_142891375.1">
    <property type="nucleotide sequence ID" value="NZ_ML660160.1"/>
</dbReference>
<dbReference type="GO" id="GO:0015421">
    <property type="term" value="F:ABC-type oligopeptide transporter activity"/>
    <property type="evidence" value="ECO:0007669"/>
    <property type="project" value="TreeGrafter"/>
</dbReference>
<dbReference type="Gene3D" id="1.20.1560.10">
    <property type="entry name" value="ABC transporter type 1, transmembrane domain"/>
    <property type="match status" value="1"/>
</dbReference>
<keyword evidence="5 7" id="KW-1133">Transmembrane helix</keyword>
<dbReference type="GO" id="GO:0016887">
    <property type="term" value="F:ATP hydrolysis activity"/>
    <property type="evidence" value="ECO:0007669"/>
    <property type="project" value="InterPro"/>
</dbReference>
<evidence type="ECO:0000313" key="11">
    <source>
        <dbReference type="Proteomes" id="UP000315439"/>
    </source>
</evidence>
<proteinExistence type="predicted"/>
<accession>A0A545UIM0</accession>
<dbReference type="EMBL" id="VIKS01000001">
    <property type="protein sequence ID" value="TQV89311.1"/>
    <property type="molecule type" value="Genomic_DNA"/>
</dbReference>
<dbReference type="FunFam" id="3.40.50.300:FF:000218">
    <property type="entry name" value="Multidrug ABC transporter ATP-binding protein"/>
    <property type="match status" value="1"/>
</dbReference>
<keyword evidence="4 10" id="KW-0067">ATP-binding</keyword>
<dbReference type="Pfam" id="PF00664">
    <property type="entry name" value="ABC_membrane"/>
    <property type="match status" value="1"/>
</dbReference>
<keyword evidence="11" id="KW-1185">Reference proteome</keyword>
<feature type="transmembrane region" description="Helical" evidence="7">
    <location>
        <begin position="161"/>
        <end position="179"/>
    </location>
</feature>
<feature type="transmembrane region" description="Helical" evidence="7">
    <location>
        <begin position="138"/>
        <end position="155"/>
    </location>
</feature>
<dbReference type="SMART" id="SM00382">
    <property type="entry name" value="AAA"/>
    <property type="match status" value="1"/>
</dbReference>
<dbReference type="InterPro" id="IPR017871">
    <property type="entry name" value="ABC_transporter-like_CS"/>
</dbReference>
<dbReference type="PROSITE" id="PS50893">
    <property type="entry name" value="ABC_TRANSPORTER_2"/>
    <property type="match status" value="1"/>
</dbReference>
<dbReference type="PANTHER" id="PTHR43394:SF1">
    <property type="entry name" value="ATP-BINDING CASSETTE SUB-FAMILY B MEMBER 10, MITOCHONDRIAL"/>
    <property type="match status" value="1"/>
</dbReference>
<keyword evidence="6 7" id="KW-0472">Membrane</keyword>
<evidence type="ECO:0000259" key="9">
    <source>
        <dbReference type="PROSITE" id="PS50929"/>
    </source>
</evidence>
<dbReference type="InterPro" id="IPR036640">
    <property type="entry name" value="ABC1_TM_sf"/>
</dbReference>
<dbReference type="OrthoDB" id="9806127at2"/>
<feature type="transmembrane region" description="Helical" evidence="7">
    <location>
        <begin position="239"/>
        <end position="264"/>
    </location>
</feature>
<evidence type="ECO:0000259" key="8">
    <source>
        <dbReference type="PROSITE" id="PS50893"/>
    </source>
</evidence>
<dbReference type="AlphaFoldDB" id="A0A545UIM0"/>
<dbReference type="InterPro" id="IPR003439">
    <property type="entry name" value="ABC_transporter-like_ATP-bd"/>
</dbReference>
<feature type="transmembrane region" description="Helical" evidence="7">
    <location>
        <begin position="60"/>
        <end position="79"/>
    </location>
</feature>
<sequence length="586" mass="64855">MKKYRRLFKIIAYANPGKGLLFLIALLSIMGALSSVLFPILTQRLIDSFSDAQTFPTEWLLILIGVLTAGSVASGFNFYMIGKVANRMLVNLRSKVLAKSIYLPIRYYDKNPSAEPASRIVNDTEVINSVLTDHFEPFISGMLTLVSSLIILWVLDWQLTAVLFVTLIIAFVITVPIAAKLSVLSKSIQEKEAHFLSFITERLSQIRLIKACTAESSSLTDSKQSLQQLYDLGQKEVKIAAIMAPIAGMTIVATLIIILAFGAARVSQGVITMGTLMAFILYLFNIVFPLIQFTYFFAAFNKAAGAAERVDELLDETEESSDGTQELSLAGQSIHFQNIKFEYEKGRPVFSDIDIQIPANKVVAFVGESGAGKSTLFSLLLRYYAPSKGRILVGNELINNLSLHKWRQQIGYVAQDAPLLSGSIRNNLLLGTEKPLSDEEIFDALKLAQLEEFVAQLPKGLDTEVGERGVKLSGGQKQRVAIARAMLQDNPILLCDEATSNLDSATEYKIQVAMNQLKNNRTTLVAAHRLSTVLEADKIIVLKEQKVIGEGTHQELMVKEPYYRELVEQQLKPFEGEDTLSEKISA</sequence>